<proteinExistence type="inferred from homology"/>
<dbReference type="Pfam" id="PF01370">
    <property type="entry name" value="Epimerase"/>
    <property type="match status" value="1"/>
</dbReference>
<accession>A0A5J4RYQ4</accession>
<evidence type="ECO:0000256" key="1">
    <source>
        <dbReference type="ARBA" id="ARBA00007637"/>
    </source>
</evidence>
<dbReference type="Gene3D" id="3.40.50.720">
    <property type="entry name" value="NAD(P)-binding Rossmann-like Domain"/>
    <property type="match status" value="1"/>
</dbReference>
<dbReference type="SUPFAM" id="SSF51735">
    <property type="entry name" value="NAD(P)-binding Rossmann-fold domains"/>
    <property type="match status" value="1"/>
</dbReference>
<dbReference type="EMBL" id="SNRY01000635">
    <property type="protein sequence ID" value="KAA6338210.1"/>
    <property type="molecule type" value="Genomic_DNA"/>
</dbReference>
<comment type="similarity">
    <text evidence="1">Belongs to the NAD(P)-dependent epimerase/dehydratase family.</text>
</comment>
<evidence type="ECO:0000313" key="3">
    <source>
        <dbReference type="EMBL" id="KAA6338210.1"/>
    </source>
</evidence>
<keyword evidence="3" id="KW-0560">Oxidoreductase</keyword>
<gene>
    <name evidence="3" type="ORF">EZS27_013776</name>
</gene>
<reference evidence="3" key="1">
    <citation type="submission" date="2019-03" db="EMBL/GenBank/DDBJ databases">
        <title>Single cell metagenomics reveals metabolic interactions within the superorganism composed of flagellate Streblomastix strix and complex community of Bacteroidetes bacteria on its surface.</title>
        <authorList>
            <person name="Treitli S.C."/>
            <person name="Kolisko M."/>
            <person name="Husnik F."/>
            <person name="Keeling P."/>
            <person name="Hampl V."/>
        </authorList>
    </citation>
    <scope>NUCLEOTIDE SEQUENCE</scope>
    <source>
        <strain evidence="3">STM</strain>
    </source>
</reference>
<evidence type="ECO:0000259" key="2">
    <source>
        <dbReference type="Pfam" id="PF01370"/>
    </source>
</evidence>
<comment type="caution">
    <text evidence="3">The sequence shown here is derived from an EMBL/GenBank/DDBJ whole genome shotgun (WGS) entry which is preliminary data.</text>
</comment>
<protein>
    <submittedName>
        <fullName evidence="3">GDP-L-fucose synthase</fullName>
        <ecNumber evidence="3">1.1.1.271</ecNumber>
    </submittedName>
</protein>
<feature type="domain" description="NAD-dependent epimerase/dehydratase" evidence="2">
    <location>
        <begin position="5"/>
        <end position="229"/>
    </location>
</feature>
<organism evidence="3">
    <name type="scientific">termite gut metagenome</name>
    <dbReference type="NCBI Taxonomy" id="433724"/>
    <lineage>
        <taxon>unclassified sequences</taxon>
        <taxon>metagenomes</taxon>
        <taxon>organismal metagenomes</taxon>
    </lineage>
</organism>
<dbReference type="AlphaFoldDB" id="A0A5J4RYQ4"/>
<name>A0A5J4RYQ4_9ZZZZ</name>
<dbReference type="EC" id="1.1.1.271" evidence="3"/>
<dbReference type="PANTHER" id="PTHR43000">
    <property type="entry name" value="DTDP-D-GLUCOSE 4,6-DEHYDRATASE-RELATED"/>
    <property type="match status" value="1"/>
</dbReference>
<sequence length="302" mass="34817">MKIGLLGTNGLLSSNIGLYCSNSGYELNMFGKNIPLNHSYSSFTPMNLLDNSLLYDFLIKNDIIIYAAGAGIQSDFKENTDLIYSLNVFVPLKICIRLKELNYQGIFVTFGSYFEIGTNTDDRTFTEDEVLNSHLNVFSDYTISKRMLSRFISSFHSSFRNWHFILPTIYGENESEHRLIPYTLKSIRNHTDLHFTSGEQVRQYIYVDEISTIIFKAVEKELENGIYNISGTESYSVREIVSLLFNLMRTELPSHIFGTVQRADTGMKILKLNAEKLYHKLNFYPSITVSDTYLKYLYKTVK</sequence>
<dbReference type="InterPro" id="IPR036291">
    <property type="entry name" value="NAD(P)-bd_dom_sf"/>
</dbReference>
<dbReference type="InterPro" id="IPR001509">
    <property type="entry name" value="Epimerase_deHydtase"/>
</dbReference>
<dbReference type="GO" id="GO:0050577">
    <property type="term" value="F:GDP-L-fucose synthase activity"/>
    <property type="evidence" value="ECO:0007669"/>
    <property type="project" value="UniProtKB-EC"/>
</dbReference>